<dbReference type="Proteomes" id="UP001324115">
    <property type="component" value="Unassembled WGS sequence"/>
</dbReference>
<dbReference type="PANTHER" id="PTHR36312">
    <property type="entry name" value="THIONIN-LIKE PROTEIN 1"/>
    <property type="match status" value="1"/>
</dbReference>
<sequence>MEKKLMSLYPTASLKKCYRNCFSLCIVTPDSSAILCPMKCFRHCTVSSFPIDFTHRDNVYFCKLGCAMSLCTNISTILFPRQVEACVDSCSDTCPKAKPHNL</sequence>
<reference evidence="1 2" key="1">
    <citation type="journal article" date="2023" name="G3 (Bethesda)">
        <title>A haplotype-resolved chromosome-scale genome for Quercus rubra L. provides insights into the genetics of adaptive traits for red oak species.</title>
        <authorList>
            <person name="Kapoor B."/>
            <person name="Jenkins J."/>
            <person name="Schmutz J."/>
            <person name="Zhebentyayeva T."/>
            <person name="Kuelheim C."/>
            <person name="Coggeshall M."/>
            <person name="Heim C."/>
            <person name="Lasky J.R."/>
            <person name="Leites L."/>
            <person name="Islam-Faridi N."/>
            <person name="Romero-Severson J."/>
            <person name="DeLeo V.L."/>
            <person name="Lucas S.M."/>
            <person name="Lazic D."/>
            <person name="Gailing O."/>
            <person name="Carlson J."/>
            <person name="Staton M."/>
        </authorList>
    </citation>
    <scope>NUCLEOTIDE SEQUENCE [LARGE SCALE GENOMIC DNA]</scope>
    <source>
        <strain evidence="1">Pseudo-F2</strain>
    </source>
</reference>
<evidence type="ECO:0000313" key="1">
    <source>
        <dbReference type="EMBL" id="KAK4590569.1"/>
    </source>
</evidence>
<name>A0AAN7FEC5_QUERU</name>
<evidence type="ECO:0000313" key="2">
    <source>
        <dbReference type="Proteomes" id="UP001324115"/>
    </source>
</evidence>
<comment type="caution">
    <text evidence="1">The sequence shown here is derived from an EMBL/GenBank/DDBJ whole genome shotgun (WGS) entry which is preliminary data.</text>
</comment>
<dbReference type="AlphaFoldDB" id="A0AAN7FEC5"/>
<protein>
    <recommendedName>
        <fullName evidence="3">Thionin-like protein 2</fullName>
    </recommendedName>
</protein>
<keyword evidence="2" id="KW-1185">Reference proteome</keyword>
<dbReference type="InterPro" id="IPR038975">
    <property type="entry name" value="THNL"/>
</dbReference>
<proteinExistence type="predicted"/>
<gene>
    <name evidence="1" type="ORF">RGQ29_020934</name>
</gene>
<dbReference type="PANTHER" id="PTHR36312:SF1">
    <property type="entry name" value="OS01G0594500 PROTEIN"/>
    <property type="match status" value="1"/>
</dbReference>
<dbReference type="EMBL" id="JAXUIC010000005">
    <property type="protein sequence ID" value="KAK4590569.1"/>
    <property type="molecule type" value="Genomic_DNA"/>
</dbReference>
<organism evidence="1 2">
    <name type="scientific">Quercus rubra</name>
    <name type="common">Northern red oak</name>
    <name type="synonym">Quercus borealis</name>
    <dbReference type="NCBI Taxonomy" id="3512"/>
    <lineage>
        <taxon>Eukaryota</taxon>
        <taxon>Viridiplantae</taxon>
        <taxon>Streptophyta</taxon>
        <taxon>Embryophyta</taxon>
        <taxon>Tracheophyta</taxon>
        <taxon>Spermatophyta</taxon>
        <taxon>Magnoliopsida</taxon>
        <taxon>eudicotyledons</taxon>
        <taxon>Gunneridae</taxon>
        <taxon>Pentapetalae</taxon>
        <taxon>rosids</taxon>
        <taxon>fabids</taxon>
        <taxon>Fagales</taxon>
        <taxon>Fagaceae</taxon>
        <taxon>Quercus</taxon>
    </lineage>
</organism>
<accession>A0AAN7FEC5</accession>
<evidence type="ECO:0008006" key="3">
    <source>
        <dbReference type="Google" id="ProtNLM"/>
    </source>
</evidence>